<keyword evidence="12" id="KW-0539">Nucleus</keyword>
<gene>
    <name evidence="20" type="ORF">N7539_006878</name>
</gene>
<evidence type="ECO:0000256" key="10">
    <source>
        <dbReference type="ARBA" id="ARBA00022840"/>
    </source>
</evidence>
<feature type="region of interest" description="Disordered" evidence="16">
    <location>
        <begin position="437"/>
        <end position="488"/>
    </location>
</feature>
<reference evidence="20" key="2">
    <citation type="journal article" date="2023" name="IMA Fungus">
        <title>Comparative genomic study of the Penicillium genus elucidates a diverse pangenome and 15 lateral gene transfer events.</title>
        <authorList>
            <person name="Petersen C."/>
            <person name="Sorensen T."/>
            <person name="Nielsen M.R."/>
            <person name="Sondergaard T.E."/>
            <person name="Sorensen J.L."/>
            <person name="Fitzpatrick D.A."/>
            <person name="Frisvad J.C."/>
            <person name="Nielsen K.L."/>
        </authorList>
    </citation>
    <scope>NUCLEOTIDE SEQUENCE</scope>
    <source>
        <strain evidence="20">IBT 30728</strain>
    </source>
</reference>
<dbReference type="PROSITE" id="PS00916">
    <property type="entry name" value="PI3_4_KINASE_2"/>
    <property type="match status" value="1"/>
</dbReference>
<comment type="catalytic activity">
    <reaction evidence="14">
        <text>L-threonyl-[protein] + ATP = O-phospho-L-threonyl-[protein] + ADP + H(+)</text>
        <dbReference type="Rhea" id="RHEA:46608"/>
        <dbReference type="Rhea" id="RHEA-COMP:11060"/>
        <dbReference type="Rhea" id="RHEA-COMP:11605"/>
        <dbReference type="ChEBI" id="CHEBI:15378"/>
        <dbReference type="ChEBI" id="CHEBI:30013"/>
        <dbReference type="ChEBI" id="CHEBI:30616"/>
        <dbReference type="ChEBI" id="CHEBI:61977"/>
        <dbReference type="ChEBI" id="CHEBI:456216"/>
        <dbReference type="EC" id="2.7.11.1"/>
    </reaction>
</comment>
<keyword evidence="9" id="KW-0418">Kinase</keyword>
<dbReference type="EMBL" id="JAPWDQ010000009">
    <property type="protein sequence ID" value="KAJ5480984.1"/>
    <property type="molecule type" value="Genomic_DNA"/>
</dbReference>
<dbReference type="SUPFAM" id="SSF48452">
    <property type="entry name" value="TPR-like"/>
    <property type="match status" value="1"/>
</dbReference>
<dbReference type="PROSITE" id="PS50290">
    <property type="entry name" value="PI3_4_KINASE_3"/>
    <property type="match status" value="1"/>
</dbReference>
<dbReference type="InterPro" id="IPR003152">
    <property type="entry name" value="FATC_dom"/>
</dbReference>
<dbReference type="Gene3D" id="1.10.1070.11">
    <property type="entry name" value="Phosphatidylinositol 3-/4-kinase, catalytic domain"/>
    <property type="match status" value="1"/>
</dbReference>
<evidence type="ECO:0000256" key="6">
    <source>
        <dbReference type="ARBA" id="ARBA00022679"/>
    </source>
</evidence>
<feature type="domain" description="FATC" evidence="19">
    <location>
        <begin position="2458"/>
        <end position="2490"/>
    </location>
</feature>
<dbReference type="InterPro" id="IPR014009">
    <property type="entry name" value="PIK_FAT"/>
</dbReference>
<evidence type="ECO:0000313" key="21">
    <source>
        <dbReference type="Proteomes" id="UP001148312"/>
    </source>
</evidence>
<sequence length="2490" mass="279131">MPLDADYAQGSAFRDDRFVEPASSILAAHFAPRVATQGQEPQRLSREAFSQLRQELLSERSTQIRLDDGVTDINKLICIVLKAGLEVSLSDSGPEVDVEGQILDCLEIIHVSIDKAPQALWDRADPTILGEEVQAPLYSWLSLRLIKLACAWHAEAVQEKVHSIFVSLACVQYKSIRSSPASYGISAFLRACALDILSAIEGVLDMDIRGFRPVRVSIPSKTGTLLVDMDDLNLPRNLLNRSFVLGTFTEAATLVMILLKSLNPSTSVREPTKQQCLLLRQNLPWALSGYHRLRRVLLREYETSDPKAASEGQSLITQCLWNTYQLCAPSSSKAAVIAGVDLFGAWAQCLADFLPASRFPSLAALQFDLSQFLDEFSQVIEQSTSYLPQLGDLLLPVLSDIEIQGSDHKPLDQCLLNSVHGLRTQVLENASIALKRPVSLKPGTEPGTKPGTEPGTKPGAEPGQIDPLQETPITEPVLGKQSDEARPSKRLCLSAEDSGADLKSALLNKIAATLRCGSTATLAELNKAAQQSFEGVSDDQRMDFLQDFGKLSCAAAGTLVKNHSDFVSKDAFLCSRCDVDESGVNHVVETELASYEDLWNILNFILPRLSRTPGPRIAAMIALRRVLLHSPNLKPLHFSSSAAGEFCLHSLRSSLRELRVATSSSIVAFVQPGLPVDLRRANFVTVLEVLRNLSEKNDVPLQEACILTLCRLASTPDDDEKHIILLRLLEYLGHSNPYICAVAYNELSKLAQRFSLTPAALFRPYWRTLSVAVVKNLQTRPHMAEQLCELLGMKVDGFLRLTEVHVLPYLVLTRKKDIICRIGASRNEGESPFDVCSEKNNLAAILSFLLAQQSDDPEAMIMSLLSDIDPAFKGRSLAELVRIEPILIACDLLKSLGDAGEHNKERFLQALHRLATFVPRKFVHATSSKQADLLSYFIEEHVLGIITQFANAINDFQVRQTLAEKRRNLKAIEEMIQIAQGHVNNALPQVCACLRSALEIDELCDQAFSAWKTLIRSLSEEDIEPLIDQTWAIVIRYWDNLTDDSRKQASQLIDHILTNQPNLVRDTFNTMPSLVSISELADFETKIGELRAEMDVRSKFLALIRRCQSENSTVLEQALKELLPFLSENEEFLHISVLSEQPDPVVAQLTRALLDCCVKFSIISDSITLLSSQCLGLIGCLDPNRVETIKEKKDILVLSNFDRMEETVEFILFFLQNVLVEAFLSASNTRAQGFLAYAMQGLLKICNLNAAVTQRSRDVQGDEKFSKWMELPESVRNTLTPFLTSTYTVTVVATTSKVTYPLLSTGMTHSEWLRSLVQDLLQAGSGDNAKLIFAVCSRVVKGQDISISSFLFPFAALNRIVGGTDQEQQDLQLELVYVLSHPLPDVNNSFRETIISCSQSVFEVLDYLTRWLQGKKKQLNALNIQSHSSNRSHKDPGRDSLLDKYASQIKSVEWLLASIPPEIISTRAVECRSFSRALFHWEQYIRRVNSPSASQTTSAATSEQLYERLQDIYSQIDEPDGIEGISSHLSALSIDQQVLEHRKAGRWATAQSWYELELEKEPNNIDAQWNLITCLKESGQQDAIVTRFEVLKQSEPASSRLLPFAVEASWITSRWDKLESYLELTQRDGSGDFNVGIGSALNALRRKGSSAFIEIINELRLSVAKSLTNNSVTSLQSCHDDMLRLHALADVEAIVRAGPDGAHASKDSLLGTLNRRLNVLGGYLADKQYLLGLRRAAMELAGGFGSSEISAAWLTSAQLSRKGNFTGQAYHSMLHAARLKDRSATIEHARLLWKDGHHRKAIQTLEGAIASNESSAANQSVDSQTASFLSGRGKGQNETAAVAHLMLAKWTDRAGQTHTQAIVQRYRAAIKLYPKWEKAHYYLGKHYNKILELEKMKPMGKEAQIYLSGEATKLVIENYLRSLTYGCKYVFQTLPKILTLWLEHAAVAGQPIDPKRGSNEEFQQHTHAQRLKSLDEIHNQLRKYISSRLQAFLLFTILPQVVARISHRHPTVYDLLTRMVTKAVQSYPQQGLWTVLAVVKSSNRDRALKGQACLTKIQEYNSKVKKDNTPEIRRMIQQGQRFSDELLQLCLARVEDRVSKVNLARNLGFNHKVAPCRLVVPFQAMLIPSLPVSHESEHLKGFRPFPRDPTTIEAVLDEAQVLNSLQKPRKISIRGSDGKIYNALCKPKDDLRKDQRLMEFNNMINRFLKRDVEASKRRLYIKTYAVTPLNEECGIIEWVDNLRTLRDIIVKLLRERRIQANYTEIRHYLDEICADKTFSKISLFDTMILSKYELYFPDCPFQLRSKTVALTIFRLPPVLYEWFVEMFPETESWFTARLRYTRSTAVMSMVGYVLGLGDRHGENLLFEEGTGGILHVDFNCLFDKGLTFEKPEVVPFRLTHNMVDAFGAYGYNETFLHDPTTDFIGKRRRTHANVPDTPAGVLEGVRDKVRGFMSKQPIPLSVDGQVDELIVQATDKRNLASMYVGWCSFF</sequence>
<evidence type="ECO:0000256" key="14">
    <source>
        <dbReference type="ARBA" id="ARBA00047899"/>
    </source>
</evidence>
<dbReference type="Pfam" id="PF25030">
    <property type="entry name" value="M-HEAT_ATR"/>
    <property type="match status" value="1"/>
</dbReference>
<dbReference type="FunFam" id="3.30.1010.10:FF:000017">
    <property type="entry name" value="Inositol kinase kinase (UvsB)"/>
    <property type="match status" value="1"/>
</dbReference>
<organism evidence="20 21">
    <name type="scientific">Penicillium diatomitis</name>
    <dbReference type="NCBI Taxonomy" id="2819901"/>
    <lineage>
        <taxon>Eukaryota</taxon>
        <taxon>Fungi</taxon>
        <taxon>Dikarya</taxon>
        <taxon>Ascomycota</taxon>
        <taxon>Pezizomycotina</taxon>
        <taxon>Eurotiomycetes</taxon>
        <taxon>Eurotiomycetidae</taxon>
        <taxon>Eurotiales</taxon>
        <taxon>Aspergillaceae</taxon>
        <taxon>Penicillium</taxon>
    </lineage>
</organism>
<dbReference type="SMART" id="SM00146">
    <property type="entry name" value="PI3Kc"/>
    <property type="match status" value="1"/>
</dbReference>
<keyword evidence="10" id="KW-0067">ATP-binding</keyword>
<dbReference type="SMART" id="SM01343">
    <property type="entry name" value="FATC"/>
    <property type="match status" value="1"/>
</dbReference>
<dbReference type="GeneID" id="81626728"/>
<dbReference type="InterPro" id="IPR011990">
    <property type="entry name" value="TPR-like_helical_dom_sf"/>
</dbReference>
<keyword evidence="8" id="KW-0227">DNA damage</keyword>
<evidence type="ECO:0000256" key="15">
    <source>
        <dbReference type="ARBA" id="ARBA00048679"/>
    </source>
</evidence>
<dbReference type="PANTHER" id="PTHR11139">
    <property type="entry name" value="ATAXIA TELANGIECTASIA MUTATED ATM -RELATED"/>
    <property type="match status" value="1"/>
</dbReference>
<dbReference type="InterPro" id="IPR011009">
    <property type="entry name" value="Kinase-like_dom_sf"/>
</dbReference>
<dbReference type="InterPro" id="IPR057564">
    <property type="entry name" value="HEAT_ATR"/>
</dbReference>
<comment type="similarity">
    <text evidence="2">Belongs to the PI3/PI4-kinase family. ATM subfamily.</text>
</comment>
<dbReference type="GO" id="GO:0000077">
    <property type="term" value="P:DNA damage checkpoint signaling"/>
    <property type="evidence" value="ECO:0007669"/>
    <property type="project" value="TreeGrafter"/>
</dbReference>
<comment type="function">
    <text evidence="13">Serine/threonine protein kinase which activates checkpoint signaling upon genotoxic stresses such as ionizing radiation (IR), ultraviolet light (UV), or DNA replication stalling, thereby acting as a DNA damage sensor. Recognizes the substrate consensus sequence [ST]-Q. Phosphorylates histone H2A to form H2AS128ph (gamma-H2A) at sites of DNA damage, involved in the regulation of DNA damage response mechanism. Required for the control of telomere length and genome stability.</text>
</comment>
<evidence type="ECO:0000256" key="5">
    <source>
        <dbReference type="ARBA" id="ARBA00022527"/>
    </source>
</evidence>
<evidence type="ECO:0000259" key="19">
    <source>
        <dbReference type="PROSITE" id="PS51190"/>
    </source>
</evidence>
<dbReference type="Pfam" id="PF08064">
    <property type="entry name" value="UME"/>
    <property type="match status" value="1"/>
</dbReference>
<dbReference type="PROSITE" id="PS51189">
    <property type="entry name" value="FAT"/>
    <property type="match status" value="1"/>
</dbReference>
<proteinExistence type="inferred from homology"/>
<evidence type="ECO:0000256" key="16">
    <source>
        <dbReference type="SAM" id="MobiDB-lite"/>
    </source>
</evidence>
<comment type="subcellular location">
    <subcellularLocation>
        <location evidence="1">Nucleus</location>
    </subcellularLocation>
</comment>
<dbReference type="InterPro" id="IPR036940">
    <property type="entry name" value="PI3/4_kinase_cat_sf"/>
</dbReference>
<dbReference type="InterPro" id="IPR016024">
    <property type="entry name" value="ARM-type_fold"/>
</dbReference>
<dbReference type="PANTHER" id="PTHR11139:SF125">
    <property type="entry name" value="SERINE_THREONINE-PROTEIN KINASE MEC1"/>
    <property type="match status" value="1"/>
</dbReference>
<reference evidence="20" key="1">
    <citation type="submission" date="2022-12" db="EMBL/GenBank/DDBJ databases">
        <authorList>
            <person name="Petersen C."/>
        </authorList>
    </citation>
    <scope>NUCLEOTIDE SEQUENCE</scope>
    <source>
        <strain evidence="20">IBT 30728</strain>
    </source>
</reference>
<dbReference type="CDD" id="cd00892">
    <property type="entry name" value="PIKKc_ATR"/>
    <property type="match status" value="1"/>
</dbReference>
<accession>A0A9W9X1Z7</accession>
<dbReference type="GO" id="GO:0005634">
    <property type="term" value="C:nucleus"/>
    <property type="evidence" value="ECO:0007669"/>
    <property type="project" value="UniProtKB-SubCell"/>
</dbReference>
<dbReference type="InterPro" id="IPR012993">
    <property type="entry name" value="UME"/>
</dbReference>
<dbReference type="Pfam" id="PF23593">
    <property type="entry name" value="HEAT_ATR"/>
    <property type="match status" value="1"/>
</dbReference>
<dbReference type="RefSeq" id="XP_056788414.1">
    <property type="nucleotide sequence ID" value="XM_056936479.1"/>
</dbReference>
<evidence type="ECO:0000256" key="7">
    <source>
        <dbReference type="ARBA" id="ARBA00022741"/>
    </source>
</evidence>
<evidence type="ECO:0000256" key="11">
    <source>
        <dbReference type="ARBA" id="ARBA00023204"/>
    </source>
</evidence>
<keyword evidence="5" id="KW-0723">Serine/threonine-protein kinase</keyword>
<comment type="caution">
    <text evidence="20">The sequence shown here is derived from an EMBL/GenBank/DDBJ whole genome shotgun (WGS) entry which is preliminary data.</text>
</comment>
<evidence type="ECO:0000256" key="2">
    <source>
        <dbReference type="ARBA" id="ARBA00010769"/>
    </source>
</evidence>
<dbReference type="EC" id="2.7.11.1" evidence="4"/>
<evidence type="ECO:0000256" key="12">
    <source>
        <dbReference type="ARBA" id="ARBA00023242"/>
    </source>
</evidence>
<dbReference type="GO" id="GO:0006281">
    <property type="term" value="P:DNA repair"/>
    <property type="evidence" value="ECO:0007669"/>
    <property type="project" value="UniProtKB-KW"/>
</dbReference>
<dbReference type="InterPro" id="IPR003151">
    <property type="entry name" value="PIK-rel_kinase_FAT"/>
</dbReference>
<dbReference type="Pfam" id="PF02260">
    <property type="entry name" value="FATC"/>
    <property type="match status" value="1"/>
</dbReference>
<dbReference type="SUPFAM" id="SSF56112">
    <property type="entry name" value="Protein kinase-like (PK-like)"/>
    <property type="match status" value="1"/>
</dbReference>
<feature type="domain" description="PI3K/PI4K catalytic" evidence="17">
    <location>
        <begin position="2155"/>
        <end position="2490"/>
    </location>
</feature>
<dbReference type="InterPro" id="IPR050517">
    <property type="entry name" value="DDR_Repair_Kinase"/>
</dbReference>
<keyword evidence="7" id="KW-0547">Nucleotide-binding</keyword>
<keyword evidence="11" id="KW-0234">DNA repair</keyword>
<comment type="subunit">
    <text evidence="3">Associates with DNA double-strand breaks.</text>
</comment>
<evidence type="ECO:0000256" key="9">
    <source>
        <dbReference type="ARBA" id="ARBA00022777"/>
    </source>
</evidence>
<evidence type="ECO:0000259" key="18">
    <source>
        <dbReference type="PROSITE" id="PS51189"/>
    </source>
</evidence>
<dbReference type="Pfam" id="PF00454">
    <property type="entry name" value="PI3_PI4_kinase"/>
    <property type="match status" value="1"/>
</dbReference>
<dbReference type="InterPro" id="IPR056802">
    <property type="entry name" value="ATR-like_M-HEAT"/>
</dbReference>
<evidence type="ECO:0000313" key="20">
    <source>
        <dbReference type="EMBL" id="KAJ5480984.1"/>
    </source>
</evidence>
<evidence type="ECO:0000256" key="1">
    <source>
        <dbReference type="ARBA" id="ARBA00004123"/>
    </source>
</evidence>
<dbReference type="GO" id="GO:0005524">
    <property type="term" value="F:ATP binding"/>
    <property type="evidence" value="ECO:0007669"/>
    <property type="project" value="UniProtKB-KW"/>
</dbReference>
<dbReference type="InterPro" id="IPR000403">
    <property type="entry name" value="PI3/4_kinase_cat_dom"/>
</dbReference>
<feature type="domain" description="FAT" evidence="18">
    <location>
        <begin position="1463"/>
        <end position="2041"/>
    </location>
</feature>
<dbReference type="GO" id="GO:0005694">
    <property type="term" value="C:chromosome"/>
    <property type="evidence" value="ECO:0007669"/>
    <property type="project" value="TreeGrafter"/>
</dbReference>
<dbReference type="Gene3D" id="1.25.40.10">
    <property type="entry name" value="Tetratricopeptide repeat domain"/>
    <property type="match status" value="1"/>
</dbReference>
<evidence type="ECO:0000256" key="4">
    <source>
        <dbReference type="ARBA" id="ARBA00012513"/>
    </source>
</evidence>
<keyword evidence="6" id="KW-0808">Transferase</keyword>
<dbReference type="PROSITE" id="PS51190">
    <property type="entry name" value="FATC"/>
    <property type="match status" value="1"/>
</dbReference>
<dbReference type="Gene3D" id="3.30.1010.10">
    <property type="entry name" value="Phosphatidylinositol 3-kinase Catalytic Subunit, Chain A, domain 4"/>
    <property type="match status" value="1"/>
</dbReference>
<evidence type="ECO:0000256" key="8">
    <source>
        <dbReference type="ARBA" id="ARBA00022763"/>
    </source>
</evidence>
<dbReference type="GO" id="GO:0000723">
    <property type="term" value="P:telomere maintenance"/>
    <property type="evidence" value="ECO:0007669"/>
    <property type="project" value="TreeGrafter"/>
</dbReference>
<evidence type="ECO:0000259" key="17">
    <source>
        <dbReference type="PROSITE" id="PS50290"/>
    </source>
</evidence>
<dbReference type="InterPro" id="IPR018936">
    <property type="entry name" value="PI3/4_kinase_CS"/>
</dbReference>
<dbReference type="SMART" id="SM00802">
    <property type="entry name" value="UME"/>
    <property type="match status" value="1"/>
</dbReference>
<keyword evidence="21" id="KW-1185">Reference proteome</keyword>
<comment type="catalytic activity">
    <reaction evidence="15">
        <text>L-seryl-[protein] + ATP = O-phospho-L-seryl-[protein] + ADP + H(+)</text>
        <dbReference type="Rhea" id="RHEA:17989"/>
        <dbReference type="Rhea" id="RHEA-COMP:9863"/>
        <dbReference type="Rhea" id="RHEA-COMP:11604"/>
        <dbReference type="ChEBI" id="CHEBI:15378"/>
        <dbReference type="ChEBI" id="CHEBI:29999"/>
        <dbReference type="ChEBI" id="CHEBI:30616"/>
        <dbReference type="ChEBI" id="CHEBI:83421"/>
        <dbReference type="ChEBI" id="CHEBI:456216"/>
        <dbReference type="EC" id="2.7.11.1"/>
    </reaction>
</comment>
<dbReference type="Proteomes" id="UP001148312">
    <property type="component" value="Unassembled WGS sequence"/>
</dbReference>
<evidence type="ECO:0000256" key="13">
    <source>
        <dbReference type="ARBA" id="ARBA00025079"/>
    </source>
</evidence>
<protein>
    <recommendedName>
        <fullName evidence="4">non-specific serine/threonine protein kinase</fullName>
        <ecNumber evidence="4">2.7.11.1</ecNumber>
    </recommendedName>
</protein>
<dbReference type="GO" id="GO:0004674">
    <property type="term" value="F:protein serine/threonine kinase activity"/>
    <property type="evidence" value="ECO:0007669"/>
    <property type="project" value="UniProtKB-KW"/>
</dbReference>
<dbReference type="SUPFAM" id="SSF48371">
    <property type="entry name" value="ARM repeat"/>
    <property type="match status" value="1"/>
</dbReference>
<name>A0A9W9X1Z7_9EURO</name>
<dbReference type="Pfam" id="PF02259">
    <property type="entry name" value="FAT"/>
    <property type="match status" value="1"/>
</dbReference>
<evidence type="ECO:0000256" key="3">
    <source>
        <dbReference type="ARBA" id="ARBA00011370"/>
    </source>
</evidence>